<organism evidence="4">
    <name type="scientific">Leptocylindrus danicus</name>
    <dbReference type="NCBI Taxonomy" id="163516"/>
    <lineage>
        <taxon>Eukaryota</taxon>
        <taxon>Sar</taxon>
        <taxon>Stramenopiles</taxon>
        <taxon>Ochrophyta</taxon>
        <taxon>Bacillariophyta</taxon>
        <taxon>Coscinodiscophyceae</taxon>
        <taxon>Chaetocerotophycidae</taxon>
        <taxon>Leptocylindrales</taxon>
        <taxon>Leptocylindraceae</taxon>
        <taxon>Leptocylindrus</taxon>
    </lineage>
</organism>
<evidence type="ECO:0000313" key="4">
    <source>
        <dbReference type="EMBL" id="CAD9554674.1"/>
    </source>
</evidence>
<evidence type="ECO:0000259" key="2">
    <source>
        <dbReference type="Pfam" id="PF00149"/>
    </source>
</evidence>
<dbReference type="InterPro" id="IPR029052">
    <property type="entry name" value="Metallo-depent_PP-like"/>
</dbReference>
<dbReference type="InterPro" id="IPR025733">
    <property type="entry name" value="PAPs_C"/>
</dbReference>
<name>A0A7S2JQG5_9STRA</name>
<feature type="domain" description="Calcineurin-like phosphoesterase" evidence="2">
    <location>
        <begin position="27"/>
        <end position="114"/>
    </location>
</feature>
<feature type="domain" description="Purple acid phosphatase C-terminal" evidence="3">
    <location>
        <begin position="129"/>
        <end position="187"/>
    </location>
</feature>
<gene>
    <name evidence="4" type="ORF">LDAN0321_LOCUS270</name>
</gene>
<proteinExistence type="predicted"/>
<dbReference type="Pfam" id="PF14008">
    <property type="entry name" value="Metallophos_C"/>
    <property type="match status" value="1"/>
</dbReference>
<accession>A0A7S2JQG5</accession>
<dbReference type="GO" id="GO:0003993">
    <property type="term" value="F:acid phosphatase activity"/>
    <property type="evidence" value="ECO:0007669"/>
    <property type="project" value="InterPro"/>
</dbReference>
<keyword evidence="1" id="KW-0732">Signal</keyword>
<sequence length="206" mass="23398">MLTDAGCPSVFVDGRYDWGNSYFSTTYGPAKIIFMNSYTASHVGSNQYQWMESELRSIDRRTTPWLFVVVHCPIYNTFENHHDEAQTIEFKEAMEPLFVKHHVNIVFSGHEHAYMMSRNVAFGSLNVDGPQYIIIGDGGNREGLGHYFNPDIAEGWVLKRDITSFGFGALSIKNSTHAEWNWIPNDDVLTTGVSHNEVVLNRFLVA</sequence>
<evidence type="ECO:0008006" key="5">
    <source>
        <dbReference type="Google" id="ProtNLM"/>
    </source>
</evidence>
<dbReference type="EMBL" id="HBGY01000408">
    <property type="protein sequence ID" value="CAD9554674.1"/>
    <property type="molecule type" value="Transcribed_RNA"/>
</dbReference>
<evidence type="ECO:0000259" key="3">
    <source>
        <dbReference type="Pfam" id="PF14008"/>
    </source>
</evidence>
<dbReference type="SUPFAM" id="SSF56300">
    <property type="entry name" value="Metallo-dependent phosphatases"/>
    <property type="match status" value="1"/>
</dbReference>
<reference evidence="4" key="1">
    <citation type="submission" date="2021-01" db="EMBL/GenBank/DDBJ databases">
        <authorList>
            <person name="Corre E."/>
            <person name="Pelletier E."/>
            <person name="Niang G."/>
            <person name="Scheremetjew M."/>
            <person name="Finn R."/>
            <person name="Kale V."/>
            <person name="Holt S."/>
            <person name="Cochrane G."/>
            <person name="Meng A."/>
            <person name="Brown T."/>
            <person name="Cohen L."/>
        </authorList>
    </citation>
    <scope>NUCLEOTIDE SEQUENCE</scope>
    <source>
        <strain evidence="4">B650</strain>
    </source>
</reference>
<protein>
    <recommendedName>
        <fullName evidence="5">Acid phosphatase</fullName>
    </recommendedName>
</protein>
<dbReference type="Pfam" id="PF00149">
    <property type="entry name" value="Metallophos"/>
    <property type="match status" value="1"/>
</dbReference>
<dbReference type="PANTHER" id="PTHR22953:SF153">
    <property type="entry name" value="PURPLE ACID PHOSPHATASE"/>
    <property type="match status" value="1"/>
</dbReference>
<dbReference type="Gene3D" id="3.60.21.10">
    <property type="match status" value="1"/>
</dbReference>
<dbReference type="AlphaFoldDB" id="A0A7S2JQG5"/>
<evidence type="ECO:0000256" key="1">
    <source>
        <dbReference type="ARBA" id="ARBA00022729"/>
    </source>
</evidence>
<dbReference type="InterPro" id="IPR004843">
    <property type="entry name" value="Calcineurin-like_PHP"/>
</dbReference>
<dbReference type="InterPro" id="IPR039331">
    <property type="entry name" value="PAPs-like"/>
</dbReference>
<dbReference type="PANTHER" id="PTHR22953">
    <property type="entry name" value="ACID PHOSPHATASE RELATED"/>
    <property type="match status" value="1"/>
</dbReference>